<dbReference type="AlphaFoldDB" id="A0A8F1SAS6"/>
<accession>A0A8F1SAS6</accession>
<protein>
    <submittedName>
        <fullName evidence="1">Uncharacterized protein</fullName>
    </submittedName>
</protein>
<evidence type="ECO:0000313" key="2">
    <source>
        <dbReference type="Proteomes" id="UP000679129"/>
    </source>
</evidence>
<keyword evidence="2" id="KW-1185">Reference proteome</keyword>
<dbReference type="Proteomes" id="UP000679129">
    <property type="component" value="Chromosome"/>
</dbReference>
<reference evidence="1" key="1">
    <citation type="submission" date="2021-06" db="EMBL/GenBank/DDBJ databases">
        <title>An adapted protocol for Saccharibacteria cultivation: two new species join this phylum of Candidate Phyla Radiations.</title>
        <authorList>
            <person name="Ibrahim A."/>
            <person name="Maatouk M."/>
            <person name="Zgheib R."/>
            <person name="Haddad G."/>
            <person name="Bou Khalil J."/>
            <person name="Raoult D."/>
            <person name="Bittar F."/>
        </authorList>
    </citation>
    <scope>NUCLEOTIDE SEQUENCE</scope>
    <source>
        <strain evidence="1">IHU1</strain>
    </source>
</reference>
<gene>
    <name evidence="1" type="ORF">KOY48_03020</name>
</gene>
<dbReference type="KEGG" id="mnd:KOY48_03020"/>
<sequence length="105" mass="12306">MDCRAYKVEELVVLNMVLTLRLDLRFLFGWLREFYIVWRDDRPVLEMFDLKDRFVIFCVDVKDVLDIVSICENDYIGGCIDLFETVFADDFQEISLAAGDGSFLC</sequence>
<dbReference type="EMBL" id="CP076460">
    <property type="protein sequence ID" value="QWQ31883.1"/>
    <property type="molecule type" value="Genomic_DNA"/>
</dbReference>
<name>A0A8F1SAS6_9BACT</name>
<evidence type="ECO:0000313" key="1">
    <source>
        <dbReference type="EMBL" id="QWQ31883.1"/>
    </source>
</evidence>
<proteinExistence type="predicted"/>
<organism evidence="1 2">
    <name type="scientific">Candidatus Minimicrobia naudis</name>
    <dbReference type="NCBI Taxonomy" id="2841263"/>
    <lineage>
        <taxon>Bacteria</taxon>
        <taxon>Candidatus Saccharimonadota</taxon>
        <taxon>Candidatus Saccharimonadota incertae sedis</taxon>
        <taxon>Candidatus Minimicrobia</taxon>
    </lineage>
</organism>